<dbReference type="KEGG" id="gsn:YC6258_02483"/>
<protein>
    <submittedName>
        <fullName evidence="3">Sortase and related acyltransferase</fullName>
    </submittedName>
</protein>
<accession>A0A0C5VJQ5</accession>
<gene>
    <name evidence="3" type="ORF">YC6258_02483</name>
</gene>
<dbReference type="EMBL" id="CP007142">
    <property type="protein sequence ID" value="AJQ94521.1"/>
    <property type="molecule type" value="Genomic_DNA"/>
</dbReference>
<feature type="domain" description="Acetyltransferase (GNAT)" evidence="2">
    <location>
        <begin position="16"/>
        <end position="119"/>
    </location>
</feature>
<dbReference type="InterPro" id="IPR000182">
    <property type="entry name" value="GNAT_dom"/>
</dbReference>
<dbReference type="AlphaFoldDB" id="A0A0C5VJQ5"/>
<dbReference type="InterPro" id="IPR040579">
    <property type="entry name" value="Acetyltransf_19"/>
</dbReference>
<dbReference type="Gene3D" id="3.40.630.30">
    <property type="match status" value="1"/>
</dbReference>
<keyword evidence="3" id="KW-0808">Transferase</keyword>
<dbReference type="Gene3D" id="3.40.630.80">
    <property type="match status" value="1"/>
</dbReference>
<evidence type="ECO:0000259" key="1">
    <source>
        <dbReference type="Pfam" id="PF00583"/>
    </source>
</evidence>
<dbReference type="Pfam" id="PF00583">
    <property type="entry name" value="Acetyltransf_1"/>
    <property type="match status" value="1"/>
</dbReference>
<keyword evidence="4" id="KW-1185">Reference proteome</keyword>
<sequence>MSAAVFVSTQTMSELSMLNRYLDSLTTPIDSNLEDVILSSALYRIMIDDQAAGLFAVNDSTRLTLFWLERPFLSYASDVFQQVCVEYRIENILVSTSETLLLSLAMDYQKHVTSKGHCFAFLGETLERHPGDGLTLAEAVAADLPLIRQYSGHFFNQLESNVANHEIYLARWVGELIGFGIIEHSRISRYFASVGMFVLEQHRGSGYGAKIVAELIRRNNINQLQTVACCRADNVASIHSLTSAGLASVSRLIQIDL</sequence>
<dbReference type="InterPro" id="IPR016181">
    <property type="entry name" value="Acyl_CoA_acyltransferase"/>
</dbReference>
<organism evidence="3 4">
    <name type="scientific">Gynuella sunshinyii YC6258</name>
    <dbReference type="NCBI Taxonomy" id="1445510"/>
    <lineage>
        <taxon>Bacteria</taxon>
        <taxon>Pseudomonadati</taxon>
        <taxon>Pseudomonadota</taxon>
        <taxon>Gammaproteobacteria</taxon>
        <taxon>Oceanospirillales</taxon>
        <taxon>Saccharospirillaceae</taxon>
        <taxon>Gynuella</taxon>
    </lineage>
</organism>
<evidence type="ECO:0000259" key="2">
    <source>
        <dbReference type="Pfam" id="PF18015"/>
    </source>
</evidence>
<proteinExistence type="predicted"/>
<dbReference type="SUPFAM" id="SSF55729">
    <property type="entry name" value="Acyl-CoA N-acyltransferases (Nat)"/>
    <property type="match status" value="1"/>
</dbReference>
<dbReference type="HOGENOM" id="CLU_094137_0_0_6"/>
<dbReference type="RefSeq" id="WP_044617036.1">
    <property type="nucleotide sequence ID" value="NZ_CP007142.1"/>
</dbReference>
<evidence type="ECO:0000313" key="3">
    <source>
        <dbReference type="EMBL" id="AJQ94521.1"/>
    </source>
</evidence>
<name>A0A0C5VJQ5_9GAMM</name>
<dbReference type="CDD" id="cd04301">
    <property type="entry name" value="NAT_SF"/>
    <property type="match status" value="1"/>
</dbReference>
<reference evidence="3 4" key="1">
    <citation type="submission" date="2014-01" db="EMBL/GenBank/DDBJ databases">
        <title>Full genme sequencing of cellulolytic bacterium Gynuella sunshinyii YC6258T gen. nov., sp. nov.</title>
        <authorList>
            <person name="Khan H."/>
            <person name="Chung E.J."/>
            <person name="Chung Y.R."/>
        </authorList>
    </citation>
    <scope>NUCLEOTIDE SEQUENCE [LARGE SCALE GENOMIC DNA]</scope>
    <source>
        <strain evidence="3 4">YC6258</strain>
    </source>
</reference>
<keyword evidence="3" id="KW-0012">Acyltransferase</keyword>
<dbReference type="GO" id="GO:0016747">
    <property type="term" value="F:acyltransferase activity, transferring groups other than amino-acyl groups"/>
    <property type="evidence" value="ECO:0007669"/>
    <property type="project" value="InterPro"/>
</dbReference>
<dbReference type="STRING" id="1445510.YC6258_02483"/>
<dbReference type="Proteomes" id="UP000032266">
    <property type="component" value="Chromosome"/>
</dbReference>
<dbReference type="OrthoDB" id="7833882at2"/>
<evidence type="ECO:0000313" key="4">
    <source>
        <dbReference type="Proteomes" id="UP000032266"/>
    </source>
</evidence>
<dbReference type="Pfam" id="PF18015">
    <property type="entry name" value="Acetyltransf_19"/>
    <property type="match status" value="1"/>
</dbReference>
<feature type="domain" description="N-acetyltransferase" evidence="1">
    <location>
        <begin position="163"/>
        <end position="239"/>
    </location>
</feature>